<dbReference type="GO" id="GO:0008942">
    <property type="term" value="F:nitrite reductase [NAD(P)H] activity"/>
    <property type="evidence" value="ECO:0007669"/>
    <property type="project" value="InterPro"/>
</dbReference>
<evidence type="ECO:0000256" key="3">
    <source>
        <dbReference type="ARBA" id="ARBA00023002"/>
    </source>
</evidence>
<dbReference type="AlphaFoldDB" id="A0A318SRJ4"/>
<dbReference type="Pfam" id="PF13806">
    <property type="entry name" value="Rieske_2"/>
    <property type="match status" value="1"/>
</dbReference>
<reference evidence="8 9" key="1">
    <citation type="submission" date="2018-06" db="EMBL/GenBank/DDBJ databases">
        <title>Genomic Encyclopedia of Type Strains, Phase III (KMG-III): the genomes of soil and plant-associated and newly described type strains.</title>
        <authorList>
            <person name="Whitman W."/>
        </authorList>
    </citation>
    <scope>NUCLEOTIDE SEQUENCE [LARGE SCALE GENOMIC DNA]</scope>
    <source>
        <strain evidence="8 9">CECT 9025</strain>
    </source>
</reference>
<keyword evidence="3" id="KW-0560">Oxidoreductase</keyword>
<dbReference type="PROSITE" id="PS51296">
    <property type="entry name" value="RIESKE"/>
    <property type="match status" value="1"/>
</dbReference>
<feature type="domain" description="Rieske" evidence="7">
    <location>
        <begin position="7"/>
        <end position="103"/>
    </location>
</feature>
<dbReference type="InterPro" id="IPR017941">
    <property type="entry name" value="Rieske_2Fe-2S"/>
</dbReference>
<comment type="caution">
    <text evidence="8">The sequence shown here is derived from an EMBL/GenBank/DDBJ whole genome shotgun (WGS) entry which is preliminary data.</text>
</comment>
<proteinExistence type="predicted"/>
<dbReference type="GO" id="GO:0051537">
    <property type="term" value="F:2 iron, 2 sulfur cluster binding"/>
    <property type="evidence" value="ECO:0007669"/>
    <property type="project" value="UniProtKB-KW"/>
</dbReference>
<name>A0A318SRJ4_9RHOB</name>
<evidence type="ECO:0000259" key="7">
    <source>
        <dbReference type="PROSITE" id="PS51296"/>
    </source>
</evidence>
<dbReference type="PANTHER" id="PTHR21496:SF23">
    <property type="entry name" value="3-PHENYLPROPIONATE_CINNAMIC ACID DIOXYGENASE FERREDOXIN SUBUNIT"/>
    <property type="match status" value="1"/>
</dbReference>
<dbReference type="Gene3D" id="2.102.10.10">
    <property type="entry name" value="Rieske [2Fe-2S] iron-sulphur domain"/>
    <property type="match status" value="1"/>
</dbReference>
<evidence type="ECO:0000313" key="8">
    <source>
        <dbReference type="EMBL" id="PYE84025.1"/>
    </source>
</evidence>
<evidence type="ECO:0000256" key="1">
    <source>
        <dbReference type="ARBA" id="ARBA00022714"/>
    </source>
</evidence>
<evidence type="ECO:0000256" key="4">
    <source>
        <dbReference type="ARBA" id="ARBA00023004"/>
    </source>
</evidence>
<evidence type="ECO:0000313" key="9">
    <source>
        <dbReference type="Proteomes" id="UP000248311"/>
    </source>
</evidence>
<keyword evidence="2" id="KW-0479">Metal-binding</keyword>
<keyword evidence="4" id="KW-0408">Iron</keyword>
<dbReference type="SUPFAM" id="SSF50022">
    <property type="entry name" value="ISP domain"/>
    <property type="match status" value="1"/>
</dbReference>
<keyword evidence="5" id="KW-0411">Iron-sulfur</keyword>
<accession>A0A318SRJ4</accession>
<gene>
    <name evidence="8" type="ORF">DFP88_103389</name>
</gene>
<dbReference type="GO" id="GO:0042128">
    <property type="term" value="P:nitrate assimilation"/>
    <property type="evidence" value="ECO:0007669"/>
    <property type="project" value="UniProtKB-KW"/>
</dbReference>
<protein>
    <submittedName>
        <fullName evidence="8">Nitrite reductase (NADH) small subunit</fullName>
    </submittedName>
</protein>
<dbReference type="CDD" id="cd03530">
    <property type="entry name" value="Rieske_NirD_small_Bacillus"/>
    <property type="match status" value="1"/>
</dbReference>
<dbReference type="GO" id="GO:0046872">
    <property type="term" value="F:metal ion binding"/>
    <property type="evidence" value="ECO:0007669"/>
    <property type="project" value="UniProtKB-KW"/>
</dbReference>
<keyword evidence="1" id="KW-0001">2Fe-2S</keyword>
<evidence type="ECO:0000256" key="6">
    <source>
        <dbReference type="ARBA" id="ARBA00023063"/>
    </source>
</evidence>
<organism evidence="8 9">
    <name type="scientific">Pseudoroseicyclus aestuarii</name>
    <dbReference type="NCBI Taxonomy" id="1795041"/>
    <lineage>
        <taxon>Bacteria</taxon>
        <taxon>Pseudomonadati</taxon>
        <taxon>Pseudomonadota</taxon>
        <taxon>Alphaproteobacteria</taxon>
        <taxon>Rhodobacterales</taxon>
        <taxon>Paracoccaceae</taxon>
        <taxon>Pseudoroseicyclus</taxon>
    </lineage>
</organism>
<dbReference type="InterPro" id="IPR012748">
    <property type="entry name" value="Rieske-like_NirD"/>
</dbReference>
<evidence type="ECO:0000256" key="2">
    <source>
        <dbReference type="ARBA" id="ARBA00022723"/>
    </source>
</evidence>
<sequence>MTRDMGWIDIGALDDVPLRGARLVKSRAGCIAVFRTGENEVFATSNTCLHRGGPLSEGIVHDRKVTCPLHNHVYSLETGEVQGADSGRIATYPIRIENGRLLLEAAAIAKADAA</sequence>
<keyword evidence="9" id="KW-1185">Reference proteome</keyword>
<dbReference type="EMBL" id="QJTE01000003">
    <property type="protein sequence ID" value="PYE84025.1"/>
    <property type="molecule type" value="Genomic_DNA"/>
</dbReference>
<evidence type="ECO:0000256" key="5">
    <source>
        <dbReference type="ARBA" id="ARBA00023014"/>
    </source>
</evidence>
<dbReference type="Proteomes" id="UP000248311">
    <property type="component" value="Unassembled WGS sequence"/>
</dbReference>
<dbReference type="InterPro" id="IPR036922">
    <property type="entry name" value="Rieske_2Fe-2S_sf"/>
</dbReference>
<keyword evidence="6" id="KW-0534">Nitrate assimilation</keyword>
<dbReference type="NCBIfam" id="TIGR02378">
    <property type="entry name" value="nirD_assim_sml"/>
    <property type="match status" value="1"/>
</dbReference>
<dbReference type="PANTHER" id="PTHR21496">
    <property type="entry name" value="FERREDOXIN-RELATED"/>
    <property type="match status" value="1"/>
</dbReference>